<sequence>MKAILEYRRKVVGLEEENRALMETWIQSLVSIESKLNEFKRVLYAMRNVSSFVAHDSVVRVGEVASVGGGNTWVAHREVRLRGLPYLELRLVFALGFAVNVLFTAVGIGI</sequence>
<feature type="transmembrane region" description="Helical" evidence="1">
    <location>
        <begin position="87"/>
        <end position="108"/>
    </location>
</feature>
<dbReference type="AlphaFoldDB" id="A0AAQ3RF16"/>
<keyword evidence="1" id="KW-0812">Transmembrane</keyword>
<protein>
    <submittedName>
        <fullName evidence="2">Uncharacterized protein</fullName>
    </submittedName>
</protein>
<dbReference type="Proteomes" id="UP001374535">
    <property type="component" value="Chromosome 10"/>
</dbReference>
<evidence type="ECO:0000313" key="3">
    <source>
        <dbReference type="Proteomes" id="UP001374535"/>
    </source>
</evidence>
<keyword evidence="3" id="KW-1185">Reference proteome</keyword>
<reference evidence="2 3" key="1">
    <citation type="journal article" date="2023" name="Life. Sci Alliance">
        <title>Evolutionary insights into 3D genome organization and epigenetic landscape of Vigna mungo.</title>
        <authorList>
            <person name="Junaid A."/>
            <person name="Singh B."/>
            <person name="Bhatia S."/>
        </authorList>
    </citation>
    <scope>NUCLEOTIDE SEQUENCE [LARGE SCALE GENOMIC DNA]</scope>
    <source>
        <strain evidence="2">Urdbean</strain>
    </source>
</reference>
<evidence type="ECO:0000256" key="1">
    <source>
        <dbReference type="SAM" id="Phobius"/>
    </source>
</evidence>
<keyword evidence="1" id="KW-1133">Transmembrane helix</keyword>
<name>A0AAQ3RF16_VIGMU</name>
<dbReference type="EMBL" id="CP144691">
    <property type="protein sequence ID" value="WVY93003.1"/>
    <property type="molecule type" value="Genomic_DNA"/>
</dbReference>
<accession>A0AAQ3RF16</accession>
<proteinExistence type="predicted"/>
<keyword evidence="1" id="KW-0472">Membrane</keyword>
<organism evidence="2 3">
    <name type="scientific">Vigna mungo</name>
    <name type="common">Black gram</name>
    <name type="synonym">Phaseolus mungo</name>
    <dbReference type="NCBI Taxonomy" id="3915"/>
    <lineage>
        <taxon>Eukaryota</taxon>
        <taxon>Viridiplantae</taxon>
        <taxon>Streptophyta</taxon>
        <taxon>Embryophyta</taxon>
        <taxon>Tracheophyta</taxon>
        <taxon>Spermatophyta</taxon>
        <taxon>Magnoliopsida</taxon>
        <taxon>eudicotyledons</taxon>
        <taxon>Gunneridae</taxon>
        <taxon>Pentapetalae</taxon>
        <taxon>rosids</taxon>
        <taxon>fabids</taxon>
        <taxon>Fabales</taxon>
        <taxon>Fabaceae</taxon>
        <taxon>Papilionoideae</taxon>
        <taxon>50 kb inversion clade</taxon>
        <taxon>NPAAA clade</taxon>
        <taxon>indigoferoid/millettioid clade</taxon>
        <taxon>Phaseoleae</taxon>
        <taxon>Vigna</taxon>
    </lineage>
</organism>
<gene>
    <name evidence="2" type="ORF">V8G54_032091</name>
</gene>
<evidence type="ECO:0000313" key="2">
    <source>
        <dbReference type="EMBL" id="WVY93003.1"/>
    </source>
</evidence>